<protein>
    <submittedName>
        <fullName evidence="2">Uncharacterized protein</fullName>
    </submittedName>
</protein>
<feature type="compositionally biased region" description="Polar residues" evidence="1">
    <location>
        <begin position="296"/>
        <end position="319"/>
    </location>
</feature>
<name>A0AAV7I2N3_COTGL</name>
<reference evidence="2 3" key="1">
    <citation type="journal article" date="2021" name="J. Hered.">
        <title>A chromosome-level genome assembly of the parasitoid wasp, Cotesia glomerata (Hymenoptera: Braconidae).</title>
        <authorList>
            <person name="Pinto B.J."/>
            <person name="Weis J.J."/>
            <person name="Gamble T."/>
            <person name="Ode P.J."/>
            <person name="Paul R."/>
            <person name="Zaspel J.M."/>
        </authorList>
    </citation>
    <scope>NUCLEOTIDE SEQUENCE [LARGE SCALE GENOMIC DNA]</scope>
    <source>
        <strain evidence="2">CgM1</strain>
    </source>
</reference>
<dbReference type="EMBL" id="JAHXZJ010002609">
    <property type="protein sequence ID" value="KAH0539451.1"/>
    <property type="molecule type" value="Genomic_DNA"/>
</dbReference>
<keyword evidence="3" id="KW-1185">Reference proteome</keyword>
<dbReference type="AlphaFoldDB" id="A0AAV7I2N3"/>
<feature type="compositionally biased region" description="Polar residues" evidence="1">
    <location>
        <begin position="334"/>
        <end position="343"/>
    </location>
</feature>
<feature type="region of interest" description="Disordered" evidence="1">
    <location>
        <begin position="266"/>
        <end position="343"/>
    </location>
</feature>
<organism evidence="2 3">
    <name type="scientific">Cotesia glomerata</name>
    <name type="common">Lepidopteran parasitic wasp</name>
    <name type="synonym">Apanteles glomeratus</name>
    <dbReference type="NCBI Taxonomy" id="32391"/>
    <lineage>
        <taxon>Eukaryota</taxon>
        <taxon>Metazoa</taxon>
        <taxon>Ecdysozoa</taxon>
        <taxon>Arthropoda</taxon>
        <taxon>Hexapoda</taxon>
        <taxon>Insecta</taxon>
        <taxon>Pterygota</taxon>
        <taxon>Neoptera</taxon>
        <taxon>Endopterygota</taxon>
        <taxon>Hymenoptera</taxon>
        <taxon>Apocrita</taxon>
        <taxon>Ichneumonoidea</taxon>
        <taxon>Braconidae</taxon>
        <taxon>Microgastrinae</taxon>
        <taxon>Cotesia</taxon>
    </lineage>
</organism>
<comment type="caution">
    <text evidence="2">The sequence shown here is derived from an EMBL/GenBank/DDBJ whole genome shotgun (WGS) entry which is preliminary data.</text>
</comment>
<evidence type="ECO:0000256" key="1">
    <source>
        <dbReference type="SAM" id="MobiDB-lite"/>
    </source>
</evidence>
<gene>
    <name evidence="2" type="ORF">KQX54_004869</name>
</gene>
<accession>A0AAV7I2N3</accession>
<dbReference type="Proteomes" id="UP000826195">
    <property type="component" value="Unassembled WGS sequence"/>
</dbReference>
<proteinExistence type="predicted"/>
<sequence length="343" mass="38392">MTLESTVKVLTTIKEDKITIALTVAGKLMYCMGLKLIARAVGLGSKTCTRENKEEEEEEGSKTRWRISWYCWARCCWCIAGKGVVYERRGEKNNKPGTWYPVLNKDSLLHTITTYYILPSFVSRRRDCVLRMLSRYGPFSRASADIIREEPQYSLLLLLCATVCVSPLGDGRCECECECECKGPFTLPPTFQGPKRSCGQAEPDRGPPCQVGTHSRWWDVEYKAPYTNHPATVLPASAFSFSVPLHTKLHTLLFRFNSRILLGLIPSSPDQGRDQGPRARNNSREPLFTESKSRESLQGSNGPAGMYNTSSAQAGSIFSNGPYWARRQGDGTPEMTSHIQIIS</sequence>
<evidence type="ECO:0000313" key="2">
    <source>
        <dbReference type="EMBL" id="KAH0539451.1"/>
    </source>
</evidence>
<evidence type="ECO:0000313" key="3">
    <source>
        <dbReference type="Proteomes" id="UP000826195"/>
    </source>
</evidence>